<evidence type="ECO:0000256" key="1">
    <source>
        <dbReference type="ARBA" id="ARBA00008748"/>
    </source>
</evidence>
<reference evidence="9" key="1">
    <citation type="journal article" date="2019" name="Int. J. Syst. Evol. Microbiol.">
        <title>The Global Catalogue of Microorganisms (GCM) 10K type strain sequencing project: providing services to taxonomists for standard genome sequencing and annotation.</title>
        <authorList>
            <consortium name="The Broad Institute Genomics Platform"/>
            <consortium name="The Broad Institute Genome Sequencing Center for Infectious Disease"/>
            <person name="Wu L."/>
            <person name="Ma J."/>
        </authorList>
    </citation>
    <scope>NUCLEOTIDE SEQUENCE [LARGE SCALE GENOMIC DNA]</scope>
    <source>
        <strain evidence="9">CCM 8875</strain>
    </source>
</reference>
<keyword evidence="6" id="KW-0460">Magnesium</keyword>
<dbReference type="InterPro" id="IPR023865">
    <property type="entry name" value="Aliphatic_acid_kinase_CS"/>
</dbReference>
<dbReference type="SUPFAM" id="SSF53067">
    <property type="entry name" value="Actin-like ATPase domain"/>
    <property type="match status" value="2"/>
</dbReference>
<dbReference type="HAMAP" id="MF_00020">
    <property type="entry name" value="Acetate_kinase"/>
    <property type="match status" value="1"/>
</dbReference>
<evidence type="ECO:0000256" key="7">
    <source>
        <dbReference type="RuleBase" id="RU003835"/>
    </source>
</evidence>
<feature type="binding site" evidence="6">
    <location>
        <position position="14"/>
    </location>
    <ligand>
        <name>ATP</name>
        <dbReference type="ChEBI" id="CHEBI:30616"/>
    </ligand>
</feature>
<dbReference type="InterPro" id="IPR000890">
    <property type="entry name" value="Aliphatic_acid_kin_short-chain"/>
</dbReference>
<feature type="binding site" evidence="6">
    <location>
        <position position="378"/>
    </location>
    <ligand>
        <name>Mg(2+)</name>
        <dbReference type="ChEBI" id="CHEBI:18420"/>
    </ligand>
</feature>
<feature type="site" description="Transition state stabilizer" evidence="6">
    <location>
        <position position="171"/>
    </location>
</feature>
<keyword evidence="9" id="KW-1185">Reference proteome</keyword>
<comment type="cofactor">
    <cofactor evidence="6">
        <name>Mg(2+)</name>
        <dbReference type="ChEBI" id="CHEBI:18420"/>
    </cofactor>
    <cofactor evidence="6">
        <name>Mn(2+)</name>
        <dbReference type="ChEBI" id="CHEBI:29035"/>
    </cofactor>
    <text evidence="6">Mg(2+). Can also accept Mn(2+).</text>
</comment>
<sequence>MRILVFNAGSSSLKFGVFDGDLQILKGSFDRFGNDGCDQSLAVGNAAPERVRATHSDIGTAIAAVPGLLAEKAVAGLQAVGHRLAHGGTEFTGPALIDDAVLARIEALTPLAPLHNPAMIRALQLARDLWPDLPQVAVFDTSFHLSNPARATTYAVPSAWRAVGLRRFGFHGTSHRYVAQRAAEALGRPLVELRIISMHLGNGASACAVQYGASIDSSMGMTPLEGLVMGTRSGDIDPGAFGFLHRELGLDIPAIEAALYGESGLKALAGSADMRDVEAQAADGNTEAQLAITLYAYRARKYLGAYAAAMGGVDAIVFTGGIGENSASMRRRICDGLQFMGLMLDEDLNRSPDLSDRAAPRIHAQNSRVAVMVTETAEQLMIARDVEALLGRRTVTALAIPISVSGRHVHLSQQSVEALFGPGYRLTEGAPLRQPGNWVAEERVTLQGPKGCLHHVAILGPLRPRTQIEVSRTDSFALGIDAPVRNSGQLDNTPPVRLIGPHGHEDSTGLIIAARHVHTNPTDAAVMGLVDGDMVAIAVKSDDGRGLTFGGTLIRVAPGALTEMHLDTDEANAAGIDRRADGTLAANVHATPLP</sequence>
<comment type="function">
    <text evidence="6">Catalyzes the formation of acetyl phosphate from acetate and ATP. Can also catalyze the reverse reaction.</text>
</comment>
<gene>
    <name evidence="6" type="primary">ackA</name>
    <name evidence="8" type="ORF">ACFQ5P_09420</name>
</gene>
<comment type="subcellular location">
    <subcellularLocation>
        <location evidence="6">Cytoplasm</location>
    </subcellularLocation>
</comment>
<dbReference type="NCBIfam" id="TIGR00016">
    <property type="entry name" value="ackA"/>
    <property type="match status" value="1"/>
</dbReference>
<comment type="catalytic activity">
    <reaction evidence="6">
        <text>acetate + ATP = acetyl phosphate + ADP</text>
        <dbReference type="Rhea" id="RHEA:11352"/>
        <dbReference type="ChEBI" id="CHEBI:22191"/>
        <dbReference type="ChEBI" id="CHEBI:30089"/>
        <dbReference type="ChEBI" id="CHEBI:30616"/>
        <dbReference type="ChEBI" id="CHEBI:456216"/>
        <dbReference type="EC" id="2.7.2.1"/>
    </reaction>
</comment>
<dbReference type="EC" id="2.7.2.1" evidence="6"/>
<comment type="pathway">
    <text evidence="6">Metabolic intermediate biosynthesis; acetyl-CoA biosynthesis; acetyl-CoA from acetate: step 1/2.</text>
</comment>
<dbReference type="InterPro" id="IPR008300">
    <property type="entry name" value="PTAC"/>
</dbReference>
<evidence type="ECO:0000256" key="3">
    <source>
        <dbReference type="ARBA" id="ARBA00022741"/>
    </source>
</evidence>
<dbReference type="NCBIfam" id="NF011652">
    <property type="entry name" value="PRK15070.1"/>
    <property type="match status" value="1"/>
</dbReference>
<feature type="binding site" evidence="6">
    <location>
        <position position="83"/>
    </location>
    <ligand>
        <name>substrate</name>
    </ligand>
</feature>
<keyword evidence="5 6" id="KW-0067">ATP-binding</keyword>
<feature type="site" description="Transition state stabilizer" evidence="6">
    <location>
        <position position="232"/>
    </location>
</feature>
<feature type="binding site" evidence="6">
    <location>
        <position position="7"/>
    </location>
    <ligand>
        <name>Mg(2+)</name>
        <dbReference type="ChEBI" id="CHEBI:18420"/>
    </ligand>
</feature>
<evidence type="ECO:0000256" key="5">
    <source>
        <dbReference type="ARBA" id="ARBA00022840"/>
    </source>
</evidence>
<keyword evidence="2 6" id="KW-0808">Transferase</keyword>
<dbReference type="PROSITE" id="PS01076">
    <property type="entry name" value="ACETATE_KINASE_2"/>
    <property type="match status" value="1"/>
</dbReference>
<dbReference type="PANTHER" id="PTHR21060:SF15">
    <property type="entry name" value="ACETATE KINASE-RELATED"/>
    <property type="match status" value="1"/>
</dbReference>
<dbReference type="Proteomes" id="UP001597302">
    <property type="component" value="Unassembled WGS sequence"/>
</dbReference>
<evidence type="ECO:0000256" key="6">
    <source>
        <dbReference type="HAMAP-Rule" id="MF_00020"/>
    </source>
</evidence>
<dbReference type="InterPro" id="IPR043129">
    <property type="entry name" value="ATPase_NBD"/>
</dbReference>
<name>A0ABW4DZ45_9RHOB</name>
<feature type="binding site" evidence="6">
    <location>
        <begin position="321"/>
        <end position="325"/>
    </location>
    <ligand>
        <name>ATP</name>
        <dbReference type="ChEBI" id="CHEBI:30616"/>
    </ligand>
</feature>
<keyword evidence="3 6" id="KW-0547">Nucleotide-binding</keyword>
<evidence type="ECO:0000313" key="8">
    <source>
        <dbReference type="EMBL" id="MFD1481515.1"/>
    </source>
</evidence>
<comment type="subunit">
    <text evidence="6">Homodimer.</text>
</comment>
<comment type="similarity">
    <text evidence="1 6 7">Belongs to the acetokinase family.</text>
</comment>
<dbReference type="PANTHER" id="PTHR21060">
    <property type="entry name" value="ACETATE KINASE"/>
    <property type="match status" value="1"/>
</dbReference>
<dbReference type="Pfam" id="PF06130">
    <property type="entry name" value="PTAC"/>
    <property type="match status" value="1"/>
</dbReference>
<organism evidence="8 9">
    <name type="scientific">Paracoccus nototheniae</name>
    <dbReference type="NCBI Taxonomy" id="2489002"/>
    <lineage>
        <taxon>Bacteria</taxon>
        <taxon>Pseudomonadati</taxon>
        <taxon>Pseudomonadota</taxon>
        <taxon>Alphaproteobacteria</taxon>
        <taxon>Rhodobacterales</taxon>
        <taxon>Paracoccaceae</taxon>
        <taxon>Paracoccus</taxon>
    </lineage>
</organism>
<comment type="caution">
    <text evidence="8">The sequence shown here is derived from an EMBL/GenBank/DDBJ whole genome shotgun (WGS) entry which is preliminary data.</text>
</comment>
<proteinExistence type="inferred from homology"/>
<dbReference type="Pfam" id="PF00871">
    <property type="entry name" value="Acetate_kinase"/>
    <property type="match status" value="1"/>
</dbReference>
<accession>A0ABW4DZ45</accession>
<dbReference type="RefSeq" id="WP_131572826.1">
    <property type="nucleotide sequence ID" value="NZ_CBCSAJ010000004.1"/>
</dbReference>
<feature type="binding site" evidence="6">
    <location>
        <begin position="199"/>
        <end position="203"/>
    </location>
    <ligand>
        <name>ATP</name>
        <dbReference type="ChEBI" id="CHEBI:30616"/>
    </ligand>
</feature>
<dbReference type="PRINTS" id="PR00471">
    <property type="entry name" value="ACETATEKNASE"/>
</dbReference>
<keyword evidence="4 6" id="KW-0418">Kinase</keyword>
<dbReference type="GO" id="GO:0008776">
    <property type="term" value="F:acetate kinase activity"/>
    <property type="evidence" value="ECO:0007669"/>
    <property type="project" value="UniProtKB-EC"/>
</dbReference>
<evidence type="ECO:0000313" key="9">
    <source>
        <dbReference type="Proteomes" id="UP001597302"/>
    </source>
</evidence>
<feature type="binding site" evidence="6">
    <location>
        <begin position="273"/>
        <end position="275"/>
    </location>
    <ligand>
        <name>ATP</name>
        <dbReference type="ChEBI" id="CHEBI:30616"/>
    </ligand>
</feature>
<dbReference type="EMBL" id="JBHTOQ010000022">
    <property type="protein sequence ID" value="MFD1481515.1"/>
    <property type="molecule type" value="Genomic_DNA"/>
</dbReference>
<keyword evidence="6" id="KW-0963">Cytoplasm</keyword>
<dbReference type="Gene3D" id="3.30.420.40">
    <property type="match status" value="2"/>
</dbReference>
<dbReference type="CDD" id="cd24010">
    <property type="entry name" value="ASKHA_NBD_AcK_PK"/>
    <property type="match status" value="1"/>
</dbReference>
<evidence type="ECO:0000256" key="4">
    <source>
        <dbReference type="ARBA" id="ARBA00022777"/>
    </source>
</evidence>
<evidence type="ECO:0000256" key="2">
    <source>
        <dbReference type="ARBA" id="ARBA00022679"/>
    </source>
</evidence>
<protein>
    <recommendedName>
        <fullName evidence="6">Acetate kinase</fullName>
        <ecNumber evidence="6">2.7.2.1</ecNumber>
    </recommendedName>
    <alternativeName>
        <fullName evidence="6">Acetokinase</fullName>
    </alternativeName>
</protein>
<feature type="active site" description="Proton donor/acceptor" evidence="6">
    <location>
        <position position="140"/>
    </location>
</feature>
<dbReference type="InterPro" id="IPR004372">
    <property type="entry name" value="Ac/propionate_kinase"/>
</dbReference>
<keyword evidence="6" id="KW-0479">Metal-binding</keyword>